<dbReference type="InParanoid" id="K7KMJ1"/>
<dbReference type="EnsemblPlants" id="KRH56917">
    <property type="protein sequence ID" value="KRH56917"/>
    <property type="gene ID" value="GLYMA_05G027200"/>
</dbReference>
<dbReference type="PaxDb" id="3847-GLYMA05G01100.1"/>
<evidence type="ECO:0000313" key="2">
    <source>
        <dbReference type="EnsemblPlants" id="KRH56917"/>
    </source>
</evidence>
<dbReference type="AlphaFoldDB" id="K7KMJ1"/>
<accession>K7KMJ1</accession>
<evidence type="ECO:0000313" key="1">
    <source>
        <dbReference type="EMBL" id="KRH56917.1"/>
    </source>
</evidence>
<protein>
    <submittedName>
        <fullName evidence="1 2">Uncharacterized protein</fullName>
    </submittedName>
</protein>
<gene>
    <name evidence="1" type="ORF">GLYMA_05G027200</name>
</gene>
<evidence type="ECO:0000313" key="3">
    <source>
        <dbReference type="Proteomes" id="UP000008827"/>
    </source>
</evidence>
<name>K7KMJ1_SOYBN</name>
<dbReference type="Proteomes" id="UP000008827">
    <property type="component" value="Chromosome 5"/>
</dbReference>
<keyword evidence="3" id="KW-1185">Reference proteome</keyword>
<dbReference type="Gramene" id="KRH56917">
    <property type="protein sequence ID" value="KRH56917"/>
    <property type="gene ID" value="GLYMA_05G027200"/>
</dbReference>
<reference evidence="1 2" key="1">
    <citation type="journal article" date="2010" name="Nature">
        <title>Genome sequence of the palaeopolyploid soybean.</title>
        <authorList>
            <person name="Schmutz J."/>
            <person name="Cannon S.B."/>
            <person name="Schlueter J."/>
            <person name="Ma J."/>
            <person name="Mitros T."/>
            <person name="Nelson W."/>
            <person name="Hyten D.L."/>
            <person name="Song Q."/>
            <person name="Thelen J.J."/>
            <person name="Cheng J."/>
            <person name="Xu D."/>
            <person name="Hellsten U."/>
            <person name="May G.D."/>
            <person name="Yu Y."/>
            <person name="Sakurai T."/>
            <person name="Umezawa T."/>
            <person name="Bhattacharyya M.K."/>
            <person name="Sandhu D."/>
            <person name="Valliyodan B."/>
            <person name="Lindquist E."/>
            <person name="Peto M."/>
            <person name="Grant D."/>
            <person name="Shu S."/>
            <person name="Goodstein D."/>
            <person name="Barry K."/>
            <person name="Futrell-Griggs M."/>
            <person name="Abernathy B."/>
            <person name="Du J."/>
            <person name="Tian Z."/>
            <person name="Zhu L."/>
            <person name="Gill N."/>
            <person name="Joshi T."/>
            <person name="Libault M."/>
            <person name="Sethuraman A."/>
            <person name="Zhang X.-C."/>
            <person name="Shinozaki K."/>
            <person name="Nguyen H.T."/>
            <person name="Wing R.A."/>
            <person name="Cregan P."/>
            <person name="Specht J."/>
            <person name="Grimwood J."/>
            <person name="Rokhsar D."/>
            <person name="Stacey G."/>
            <person name="Shoemaker R.C."/>
            <person name="Jackson S.A."/>
        </authorList>
    </citation>
    <scope>NUCLEOTIDE SEQUENCE [LARGE SCALE GENOMIC DNA]</scope>
    <source>
        <strain evidence="2">cv. Williams 82</strain>
        <tissue evidence="1">Callus</tissue>
    </source>
</reference>
<dbReference type="EMBL" id="CM000838">
    <property type="protein sequence ID" value="KRH56917.1"/>
    <property type="molecule type" value="Genomic_DNA"/>
</dbReference>
<proteinExistence type="predicted"/>
<organism evidence="1">
    <name type="scientific">Glycine max</name>
    <name type="common">Soybean</name>
    <name type="synonym">Glycine hispida</name>
    <dbReference type="NCBI Taxonomy" id="3847"/>
    <lineage>
        <taxon>Eukaryota</taxon>
        <taxon>Viridiplantae</taxon>
        <taxon>Streptophyta</taxon>
        <taxon>Embryophyta</taxon>
        <taxon>Tracheophyta</taxon>
        <taxon>Spermatophyta</taxon>
        <taxon>Magnoliopsida</taxon>
        <taxon>eudicotyledons</taxon>
        <taxon>Gunneridae</taxon>
        <taxon>Pentapetalae</taxon>
        <taxon>rosids</taxon>
        <taxon>fabids</taxon>
        <taxon>Fabales</taxon>
        <taxon>Fabaceae</taxon>
        <taxon>Papilionoideae</taxon>
        <taxon>50 kb inversion clade</taxon>
        <taxon>NPAAA clade</taxon>
        <taxon>indigoferoid/millettioid clade</taxon>
        <taxon>Phaseoleae</taxon>
        <taxon>Glycine</taxon>
        <taxon>Glycine subgen. Soja</taxon>
    </lineage>
</organism>
<reference evidence="2" key="2">
    <citation type="submission" date="2018-02" db="UniProtKB">
        <authorList>
            <consortium name="EnsemblPlants"/>
        </authorList>
    </citation>
    <scope>IDENTIFICATION</scope>
    <source>
        <strain evidence="2">Williams 82</strain>
    </source>
</reference>
<reference evidence="1" key="3">
    <citation type="submission" date="2018-07" db="EMBL/GenBank/DDBJ databases">
        <title>WGS assembly of Glycine max.</title>
        <authorList>
            <person name="Schmutz J."/>
            <person name="Cannon S."/>
            <person name="Schlueter J."/>
            <person name="Ma J."/>
            <person name="Mitros T."/>
            <person name="Nelson W."/>
            <person name="Hyten D."/>
            <person name="Song Q."/>
            <person name="Thelen J."/>
            <person name="Cheng J."/>
            <person name="Xu D."/>
            <person name="Hellsten U."/>
            <person name="May G."/>
            <person name="Yu Y."/>
            <person name="Sakurai T."/>
            <person name="Umezawa T."/>
            <person name="Bhattacharyya M."/>
            <person name="Sandhu D."/>
            <person name="Valliyodan B."/>
            <person name="Lindquist E."/>
            <person name="Peto M."/>
            <person name="Grant D."/>
            <person name="Shu S."/>
            <person name="Goodstein D."/>
            <person name="Barry K."/>
            <person name="Futrell-Griggs M."/>
            <person name="Abernathy B."/>
            <person name="Du J."/>
            <person name="Tian Z."/>
            <person name="Zhu L."/>
            <person name="Gill N."/>
            <person name="Joshi T."/>
            <person name="Libault M."/>
            <person name="Sethuraman A."/>
            <person name="Zhang X."/>
            <person name="Shinozaki K."/>
            <person name="Nguyen H."/>
            <person name="Wing R."/>
            <person name="Cregan P."/>
            <person name="Specht J."/>
            <person name="Grimwood J."/>
            <person name="Rokhsar D."/>
            <person name="Stacey G."/>
            <person name="Shoemaker R."/>
            <person name="Jackson S."/>
        </authorList>
    </citation>
    <scope>NUCLEOTIDE SEQUENCE</scope>
    <source>
        <tissue evidence="1">Callus</tissue>
    </source>
</reference>
<dbReference type="HOGENOM" id="CLU_2659432_0_0_1"/>
<sequence>MKWSMIVEAAPSCGRNIFNEKMMKNSLKRFSEHSSMASMIPQMLVDKAIRVFSIYINLVNFLMTGYTSTFLVDAYS</sequence>